<evidence type="ECO:0000256" key="2">
    <source>
        <dbReference type="RuleBase" id="RU003707"/>
    </source>
</evidence>
<gene>
    <name evidence="3" type="ORF">LBU54_11855</name>
</gene>
<protein>
    <submittedName>
        <fullName evidence="3">Enoyl-CoA hydratase/isomerase family protein</fullName>
    </submittedName>
</protein>
<proteinExistence type="inferred from homology"/>
<organism evidence="3 4">
    <name type="scientific">Winogradskyella alexanderae</name>
    <dbReference type="NCBI Taxonomy" id="2877123"/>
    <lineage>
        <taxon>Bacteria</taxon>
        <taxon>Pseudomonadati</taxon>
        <taxon>Bacteroidota</taxon>
        <taxon>Flavobacteriia</taxon>
        <taxon>Flavobacteriales</taxon>
        <taxon>Flavobacteriaceae</taxon>
        <taxon>Winogradskyella</taxon>
    </lineage>
</organism>
<dbReference type="InterPro" id="IPR001753">
    <property type="entry name" value="Enoyl-CoA_hydra/iso"/>
</dbReference>
<dbReference type="RefSeq" id="WP_224529926.1">
    <property type="nucleotide sequence ID" value="NZ_JAIUJR010000008.1"/>
</dbReference>
<keyword evidence="4" id="KW-1185">Reference proteome</keyword>
<dbReference type="Gene3D" id="3.90.226.10">
    <property type="entry name" value="2-enoyl-CoA Hydratase, Chain A, domain 1"/>
    <property type="match status" value="1"/>
</dbReference>
<dbReference type="Pfam" id="PF00378">
    <property type="entry name" value="ECH_1"/>
    <property type="match status" value="1"/>
</dbReference>
<name>A0ABS7XW89_9FLAO</name>
<dbReference type="CDD" id="cd06558">
    <property type="entry name" value="crotonase-like"/>
    <property type="match status" value="1"/>
</dbReference>
<dbReference type="InterPro" id="IPR029045">
    <property type="entry name" value="ClpP/crotonase-like_dom_sf"/>
</dbReference>
<dbReference type="PROSITE" id="PS00166">
    <property type="entry name" value="ENOYL_COA_HYDRATASE"/>
    <property type="match status" value="1"/>
</dbReference>
<sequence>MNFIELEIVDKVATIALNRPEVFNSFNREMALNLQKVLDDCASNPGVRAMVLTGKGKAFCAGQDLKEVTDPDLNPGFKKILEEHYNPIILKIRNIKKPVLGAINGVAAGAGANIALACDIVVAHEKVSFIQAFSLIGLVPDSAGTFFLPRLIGFQKASALAMLGDKVSAIEAEKIGMIYKCVPAESFEDTVTQLSVKLANMPTKALGMIKGLLNASMGNSLEDQLAMESKYQIEAAQSEDYAEGVAAFIEKRNPNFKGG</sequence>
<evidence type="ECO:0000313" key="3">
    <source>
        <dbReference type="EMBL" id="MCA0133281.1"/>
    </source>
</evidence>
<dbReference type="PANTHER" id="PTHR43802">
    <property type="entry name" value="ENOYL-COA HYDRATASE"/>
    <property type="match status" value="1"/>
</dbReference>
<comment type="similarity">
    <text evidence="1 2">Belongs to the enoyl-CoA hydratase/isomerase family.</text>
</comment>
<comment type="caution">
    <text evidence="3">The sequence shown here is derived from an EMBL/GenBank/DDBJ whole genome shotgun (WGS) entry which is preliminary data.</text>
</comment>
<dbReference type="InterPro" id="IPR014748">
    <property type="entry name" value="Enoyl-CoA_hydra_C"/>
</dbReference>
<dbReference type="Gene3D" id="1.10.12.10">
    <property type="entry name" value="Lyase 2-enoyl-coa Hydratase, Chain A, domain 2"/>
    <property type="match status" value="1"/>
</dbReference>
<dbReference type="InterPro" id="IPR018376">
    <property type="entry name" value="Enoyl-CoA_hyd/isom_CS"/>
</dbReference>
<evidence type="ECO:0000313" key="4">
    <source>
        <dbReference type="Proteomes" id="UP001198901"/>
    </source>
</evidence>
<dbReference type="EMBL" id="JAIUJR010000008">
    <property type="protein sequence ID" value="MCA0133281.1"/>
    <property type="molecule type" value="Genomic_DNA"/>
</dbReference>
<reference evidence="4" key="1">
    <citation type="submission" date="2023-07" db="EMBL/GenBank/DDBJ databases">
        <authorList>
            <person name="Yue Y."/>
        </authorList>
    </citation>
    <scope>NUCLEOTIDE SEQUENCE [LARGE SCALE GENOMIC DNA]</scope>
    <source>
        <strain evidence="4">D23</strain>
    </source>
</reference>
<dbReference type="PANTHER" id="PTHR43802:SF1">
    <property type="entry name" value="IP11341P-RELATED"/>
    <property type="match status" value="1"/>
</dbReference>
<accession>A0ABS7XW89</accession>
<dbReference type="Proteomes" id="UP001198901">
    <property type="component" value="Unassembled WGS sequence"/>
</dbReference>
<evidence type="ECO:0000256" key="1">
    <source>
        <dbReference type="ARBA" id="ARBA00005254"/>
    </source>
</evidence>
<dbReference type="SUPFAM" id="SSF52096">
    <property type="entry name" value="ClpP/crotonase"/>
    <property type="match status" value="1"/>
</dbReference>